<comment type="caution">
    <text evidence="1">The sequence shown here is derived from an EMBL/GenBank/DDBJ whole genome shotgun (WGS) entry which is preliminary data.</text>
</comment>
<protein>
    <submittedName>
        <fullName evidence="1">Uncharacterized protein</fullName>
    </submittedName>
</protein>
<organism evidence="1 2">
    <name type="scientific">Naganishia vaughanmartiniae</name>
    <dbReference type="NCBI Taxonomy" id="1424756"/>
    <lineage>
        <taxon>Eukaryota</taxon>
        <taxon>Fungi</taxon>
        <taxon>Dikarya</taxon>
        <taxon>Basidiomycota</taxon>
        <taxon>Agaricomycotina</taxon>
        <taxon>Tremellomycetes</taxon>
        <taxon>Filobasidiales</taxon>
        <taxon>Filobasidiaceae</taxon>
        <taxon>Naganishia</taxon>
    </lineage>
</organism>
<evidence type="ECO:0000313" key="1">
    <source>
        <dbReference type="EMBL" id="KAJ9118184.1"/>
    </source>
</evidence>
<gene>
    <name evidence="1" type="ORF">QFC22_004088</name>
</gene>
<proteinExistence type="predicted"/>
<dbReference type="EMBL" id="JASBWU010000011">
    <property type="protein sequence ID" value="KAJ9118184.1"/>
    <property type="molecule type" value="Genomic_DNA"/>
</dbReference>
<sequence length="415" mass="48327">MPLTPLPRKRILTAAGQRTSKDLTGMSLPRPASSTLPYRRPRYRWKLHSIRSLCRAYPVIVFFVAIYFLLFLRPLWLYATHAKSHGFLAQPIPANHHIIGFLHRYILPSFLVRILYRFGSGRSFAYQFPIPEITHARPPSEWPLPELTRPVYRPRRRLRHRASTVRIHDEAVMNQKTYYELISPAYLAFHTFSIANSTNAREFRDLSRQQQRKRIPEEYTHLIDWQFVLASPPTWAEDVWAELEAEQAEHGDLLVLDEFAKEDEERMAENMNDGKTYRWMQEVIKRAEDGRGRSALWVMYDPRLRSSCDTISNLSTIVRTQEDGYRHIPYPPEPRSIPRIVPRCATYILRLIIRNLVHTQLLLSRPRLWNELGSGMSLLSVAINRELTVGEPSPPLPVAANPGRREYPAQPHCGP</sequence>
<accession>A0ACC2X4C1</accession>
<evidence type="ECO:0000313" key="2">
    <source>
        <dbReference type="Proteomes" id="UP001243375"/>
    </source>
</evidence>
<reference evidence="1" key="1">
    <citation type="submission" date="2023-04" db="EMBL/GenBank/DDBJ databases">
        <title>Draft Genome sequencing of Naganishia species isolated from polar environments using Oxford Nanopore Technology.</title>
        <authorList>
            <person name="Leo P."/>
            <person name="Venkateswaran K."/>
        </authorList>
    </citation>
    <scope>NUCLEOTIDE SEQUENCE</scope>
    <source>
        <strain evidence="1">MNA-CCFEE 5425</strain>
    </source>
</reference>
<keyword evidence="2" id="KW-1185">Reference proteome</keyword>
<dbReference type="Proteomes" id="UP001243375">
    <property type="component" value="Unassembled WGS sequence"/>
</dbReference>
<name>A0ACC2X4C1_9TREE</name>